<keyword evidence="6 8" id="KW-0472">Membrane</keyword>
<dbReference type="SUPFAM" id="SSF56935">
    <property type="entry name" value="Porins"/>
    <property type="match status" value="1"/>
</dbReference>
<dbReference type="InterPro" id="IPR008969">
    <property type="entry name" value="CarboxyPept-like_regulatory"/>
</dbReference>
<evidence type="ECO:0000313" key="13">
    <source>
        <dbReference type="EMBL" id="MXV17663.1"/>
    </source>
</evidence>
<sequence length="1036" mass="114126">MLRFFYSLILLSLLSQAIYAQEWLKVQGTVVDYMTSKPVKGALISVKGTLRSASTADDGKFTAEAKSLYAVLVVSYPGYQAIEVPLNGRDQVAVVLVPEGINTGESIVRLPYYTANTRNLNGAYTVVQNTNDRYRDIPQMLQAAVPGLEANAYSGVPGEGMKFNMRGVRSLYTTNEPLLLVDGVMVNGVVLDNSLARGNVYNYLSDINVKDIESVTVMKDASAAGIYGSRAANGVIAITTKGGTNGKTFLDVSYQSSLSNRFKELPMMNSAEYLPYLSGKVYSQGLDQQKIAATFPFFGMDPGSAAYLPYTNNTNWQKEVTRNAMNHDFHLSLRGGDATSKYSFNVGYTGLAGTVKGTSAANLTSRFNLDFKILKNFSAGTRVSFNKNNKSLMDQGYEERVNPLYLGLVKPAILSPFVQTSPGVYSSFYSLPSYENLSNPIAVVNDVTNKVNNYWIFSSVYGQYNFSPDLRSKLSVTLDRRSLQEDRFTPSNAIVPSNLDIRFDRTSEEQITNRQALIFEHTLTYEKELNTTNRMLVFGGYNLEMAQYSGAYGFSRHSTDDAFQGLGDGTRVNARGIEEKYNNLSAFVNGEYTFREKFFFKIGARLDGSSKFGKDAASGIHIGNVPFALLPYTGLTWKVKSEPWMAGLKFLSEFNLRTSYGVTANQDIPLNAQYSLFGKVFNGPYTGLSLYSIGNSTLQWETTRSFNLGTDLSVLKNGLSFRADYFNTRTGNLLVPKGIAGANGQSFYWTNEGTISNHGFELGVNARGHAGSFIWNVGATAARYKTNIVSLPDNASLTDGTNGYTSIAKVGQPAGMIYGYRYLGVFATTAEANASGMLNELGAPYKAGDMYFADLNNDKILNDADMTVIGNSNPELFGGLNANLAWHGFDLNAGFGYSYGNDVLNVLRAKLENGMAYENQSVRVLNAWRAQGDRTDVAATSYGDPLRNRRASTHYIEDGSYLKMRSLTLGYTFKEKQIRYLRGAQLYFTGYNLFSVTNYMGWDPEVTVGQNSFSRGYDFGNVPQSRTFMLGLKLGL</sequence>
<comment type="subcellular location">
    <subcellularLocation>
        <location evidence="1 8">Cell outer membrane</location>
        <topology evidence="1 8">Multi-pass membrane protein</topology>
    </subcellularLocation>
</comment>
<dbReference type="InterPro" id="IPR012910">
    <property type="entry name" value="Plug_dom"/>
</dbReference>
<keyword evidence="5 9" id="KW-0798">TonB box</keyword>
<evidence type="ECO:0000256" key="7">
    <source>
        <dbReference type="ARBA" id="ARBA00023237"/>
    </source>
</evidence>
<organism evidence="13 14">
    <name type="scientific">Hufsiella ginkgonis</name>
    <dbReference type="NCBI Taxonomy" id="2695274"/>
    <lineage>
        <taxon>Bacteria</taxon>
        <taxon>Pseudomonadati</taxon>
        <taxon>Bacteroidota</taxon>
        <taxon>Sphingobacteriia</taxon>
        <taxon>Sphingobacteriales</taxon>
        <taxon>Sphingobacteriaceae</taxon>
        <taxon>Hufsiella</taxon>
    </lineage>
</organism>
<dbReference type="GO" id="GO:0009279">
    <property type="term" value="C:cell outer membrane"/>
    <property type="evidence" value="ECO:0007669"/>
    <property type="project" value="UniProtKB-SubCell"/>
</dbReference>
<protein>
    <submittedName>
        <fullName evidence="13">SusC/RagA family TonB-linked outer membrane protein</fullName>
    </submittedName>
</protein>
<feature type="chain" id="PRO_5029844840" evidence="10">
    <location>
        <begin position="21"/>
        <end position="1036"/>
    </location>
</feature>
<dbReference type="InterPro" id="IPR037066">
    <property type="entry name" value="Plug_dom_sf"/>
</dbReference>
<evidence type="ECO:0000259" key="11">
    <source>
        <dbReference type="Pfam" id="PF00593"/>
    </source>
</evidence>
<name>A0A7K1Y2Z7_9SPHI</name>
<proteinExistence type="inferred from homology"/>
<keyword evidence="4 8" id="KW-0812">Transmembrane</keyword>
<dbReference type="SUPFAM" id="SSF49464">
    <property type="entry name" value="Carboxypeptidase regulatory domain-like"/>
    <property type="match status" value="1"/>
</dbReference>
<dbReference type="InterPro" id="IPR039426">
    <property type="entry name" value="TonB-dep_rcpt-like"/>
</dbReference>
<dbReference type="Gene3D" id="2.40.170.20">
    <property type="entry name" value="TonB-dependent receptor, beta-barrel domain"/>
    <property type="match status" value="1"/>
</dbReference>
<dbReference type="Pfam" id="PF00593">
    <property type="entry name" value="TonB_dep_Rec_b-barrel"/>
    <property type="match status" value="1"/>
</dbReference>
<dbReference type="Pfam" id="PF13715">
    <property type="entry name" value="CarbopepD_reg_2"/>
    <property type="match status" value="1"/>
</dbReference>
<dbReference type="RefSeq" id="WP_160908650.1">
    <property type="nucleotide sequence ID" value="NZ_WVHS01000005.1"/>
</dbReference>
<evidence type="ECO:0000256" key="1">
    <source>
        <dbReference type="ARBA" id="ARBA00004571"/>
    </source>
</evidence>
<dbReference type="InterPro" id="IPR023997">
    <property type="entry name" value="TonB-dep_OMP_SusC/RagA_CS"/>
</dbReference>
<evidence type="ECO:0000256" key="5">
    <source>
        <dbReference type="ARBA" id="ARBA00023077"/>
    </source>
</evidence>
<accession>A0A7K1Y2Z7</accession>
<keyword evidence="2 8" id="KW-0813">Transport</keyword>
<dbReference type="InterPro" id="IPR000531">
    <property type="entry name" value="Beta-barrel_TonB"/>
</dbReference>
<comment type="similarity">
    <text evidence="8 9">Belongs to the TonB-dependent receptor family.</text>
</comment>
<dbReference type="Pfam" id="PF07715">
    <property type="entry name" value="Plug"/>
    <property type="match status" value="1"/>
</dbReference>
<evidence type="ECO:0000256" key="10">
    <source>
        <dbReference type="SAM" id="SignalP"/>
    </source>
</evidence>
<keyword evidence="14" id="KW-1185">Reference proteome</keyword>
<evidence type="ECO:0000256" key="6">
    <source>
        <dbReference type="ARBA" id="ARBA00023136"/>
    </source>
</evidence>
<evidence type="ECO:0000256" key="2">
    <source>
        <dbReference type="ARBA" id="ARBA00022448"/>
    </source>
</evidence>
<dbReference type="NCBIfam" id="TIGR04057">
    <property type="entry name" value="SusC_RagA_signa"/>
    <property type="match status" value="1"/>
</dbReference>
<evidence type="ECO:0000256" key="3">
    <source>
        <dbReference type="ARBA" id="ARBA00022452"/>
    </source>
</evidence>
<reference evidence="13 14" key="1">
    <citation type="submission" date="2019-11" db="EMBL/GenBank/DDBJ databases">
        <title>Pedobacter sp. HMF7056 Genome sequencing and assembly.</title>
        <authorList>
            <person name="Kang H."/>
            <person name="Kim H."/>
            <person name="Joh K."/>
        </authorList>
    </citation>
    <scope>NUCLEOTIDE SEQUENCE [LARGE SCALE GENOMIC DNA]</scope>
    <source>
        <strain evidence="13 14">HMF7056</strain>
    </source>
</reference>
<keyword evidence="3 8" id="KW-1134">Transmembrane beta strand</keyword>
<dbReference type="EMBL" id="WVHS01000005">
    <property type="protein sequence ID" value="MXV17663.1"/>
    <property type="molecule type" value="Genomic_DNA"/>
</dbReference>
<keyword evidence="10" id="KW-0732">Signal</keyword>
<evidence type="ECO:0000256" key="4">
    <source>
        <dbReference type="ARBA" id="ARBA00022692"/>
    </source>
</evidence>
<evidence type="ECO:0000313" key="14">
    <source>
        <dbReference type="Proteomes" id="UP000451233"/>
    </source>
</evidence>
<feature type="signal peptide" evidence="10">
    <location>
        <begin position="1"/>
        <end position="20"/>
    </location>
</feature>
<feature type="domain" description="TonB-dependent receptor plug" evidence="12">
    <location>
        <begin position="133"/>
        <end position="235"/>
    </location>
</feature>
<evidence type="ECO:0000259" key="12">
    <source>
        <dbReference type="Pfam" id="PF07715"/>
    </source>
</evidence>
<comment type="caution">
    <text evidence="13">The sequence shown here is derived from an EMBL/GenBank/DDBJ whole genome shotgun (WGS) entry which is preliminary data.</text>
</comment>
<dbReference type="NCBIfam" id="TIGR04056">
    <property type="entry name" value="OMP_RagA_SusC"/>
    <property type="match status" value="1"/>
</dbReference>
<keyword evidence="7 8" id="KW-0998">Cell outer membrane</keyword>
<gene>
    <name evidence="13" type="ORF">GS398_20345</name>
</gene>
<dbReference type="Gene3D" id="2.60.40.1120">
    <property type="entry name" value="Carboxypeptidase-like, regulatory domain"/>
    <property type="match status" value="1"/>
</dbReference>
<feature type="domain" description="TonB-dependent receptor-like beta-barrel" evidence="11">
    <location>
        <begin position="452"/>
        <end position="993"/>
    </location>
</feature>
<dbReference type="Proteomes" id="UP000451233">
    <property type="component" value="Unassembled WGS sequence"/>
</dbReference>
<dbReference type="InterPro" id="IPR023996">
    <property type="entry name" value="TonB-dep_OMP_SusC/RagA"/>
</dbReference>
<dbReference type="PROSITE" id="PS52016">
    <property type="entry name" value="TONB_DEPENDENT_REC_3"/>
    <property type="match status" value="1"/>
</dbReference>
<evidence type="ECO:0000256" key="9">
    <source>
        <dbReference type="RuleBase" id="RU003357"/>
    </source>
</evidence>
<dbReference type="InterPro" id="IPR036942">
    <property type="entry name" value="Beta-barrel_TonB_sf"/>
</dbReference>
<dbReference type="AlphaFoldDB" id="A0A7K1Y2Z7"/>
<dbReference type="Gene3D" id="2.170.130.10">
    <property type="entry name" value="TonB-dependent receptor, plug domain"/>
    <property type="match status" value="1"/>
</dbReference>
<evidence type="ECO:0000256" key="8">
    <source>
        <dbReference type="PROSITE-ProRule" id="PRU01360"/>
    </source>
</evidence>